<dbReference type="Pfam" id="PF00497">
    <property type="entry name" value="SBP_bac_3"/>
    <property type="match status" value="1"/>
</dbReference>
<dbReference type="AlphaFoldDB" id="A0A6C2UTP3"/>
<keyword evidence="6" id="KW-1185">Reference proteome</keyword>
<dbReference type="SMART" id="SM00079">
    <property type="entry name" value="PBPe"/>
    <property type="match status" value="1"/>
</dbReference>
<evidence type="ECO:0000259" key="4">
    <source>
        <dbReference type="SMART" id="SM00079"/>
    </source>
</evidence>
<evidence type="ECO:0000256" key="1">
    <source>
        <dbReference type="ARBA" id="ARBA00022729"/>
    </source>
</evidence>
<dbReference type="SUPFAM" id="SSF53850">
    <property type="entry name" value="Periplasmic binding protein-like II"/>
    <property type="match status" value="1"/>
</dbReference>
<name>A0A6C2UTP3_9BACT</name>
<dbReference type="PANTHER" id="PTHR35936:SF17">
    <property type="entry name" value="ARGININE-BINDING EXTRACELLULAR PROTEIN ARTP"/>
    <property type="match status" value="1"/>
</dbReference>
<protein>
    <submittedName>
        <fullName evidence="5">ABC transporter arginine-binding protein 1</fullName>
    </submittedName>
</protein>
<dbReference type="Gene3D" id="3.40.190.10">
    <property type="entry name" value="Periplasmic binding protein-like II"/>
    <property type="match status" value="2"/>
</dbReference>
<dbReference type="InterPro" id="IPR001638">
    <property type="entry name" value="Solute-binding_3/MltF_N"/>
</dbReference>
<dbReference type="PROSITE" id="PS51257">
    <property type="entry name" value="PROKAR_LIPOPROTEIN"/>
    <property type="match status" value="1"/>
</dbReference>
<evidence type="ECO:0000259" key="3">
    <source>
        <dbReference type="SMART" id="SM00062"/>
    </source>
</evidence>
<evidence type="ECO:0000313" key="6">
    <source>
        <dbReference type="Proteomes" id="UP000346198"/>
    </source>
</evidence>
<evidence type="ECO:0000256" key="2">
    <source>
        <dbReference type="SAM" id="SignalP"/>
    </source>
</evidence>
<feature type="signal peptide" evidence="2">
    <location>
        <begin position="1"/>
        <end position="26"/>
    </location>
</feature>
<keyword evidence="1 2" id="KW-0732">Signal</keyword>
<evidence type="ECO:0000313" key="5">
    <source>
        <dbReference type="EMBL" id="VGO22604.1"/>
    </source>
</evidence>
<accession>A0A6C2UTP3</accession>
<dbReference type="GO" id="GO:0015276">
    <property type="term" value="F:ligand-gated monoatomic ion channel activity"/>
    <property type="evidence" value="ECO:0007669"/>
    <property type="project" value="InterPro"/>
</dbReference>
<sequence length="257" mass="28506">MKRITALCSFLAIAATLVGCATQAPAPSPSILRVGVSPNSRPVIFKQGKQIAGIEADLARKLGHSLNREVVFVELPWNKLIESLESNKIDIIMSNMSITSARSVRVNFSIPYLQSGLTGLFRRDNYDPSGLPASTVRNQTKRIGFVKGKTGEFMVMQRFNRAETKKSYSSSEAAVSALKNNKIDMFIHDAPIIWWLSATDESGLVAFPELLNIEPLAWGIAKNNTELLNKVNALVIEWDQDGTTKRIVDNWLPSFKR</sequence>
<gene>
    <name evidence="5" type="primary">artJ</name>
    <name evidence="5" type="ORF">SCARR_04689</name>
</gene>
<feature type="domain" description="Solute-binding protein family 3/N-terminal" evidence="3">
    <location>
        <begin position="31"/>
        <end position="253"/>
    </location>
</feature>
<dbReference type="EMBL" id="CAAHFH010000002">
    <property type="protein sequence ID" value="VGO22604.1"/>
    <property type="molecule type" value="Genomic_DNA"/>
</dbReference>
<dbReference type="InterPro" id="IPR001320">
    <property type="entry name" value="Iontro_rcpt_C"/>
</dbReference>
<reference evidence="5 6" key="1">
    <citation type="submission" date="2019-04" db="EMBL/GenBank/DDBJ databases">
        <authorList>
            <person name="Van Vliet M D."/>
        </authorList>
    </citation>
    <scope>NUCLEOTIDE SEQUENCE [LARGE SCALE GENOMIC DNA]</scope>
    <source>
        <strain evidence="5 6">F21</strain>
    </source>
</reference>
<feature type="domain" description="Ionotropic glutamate receptor C-terminal" evidence="4">
    <location>
        <begin position="31"/>
        <end position="254"/>
    </location>
</feature>
<dbReference type="Proteomes" id="UP000346198">
    <property type="component" value="Unassembled WGS sequence"/>
</dbReference>
<feature type="chain" id="PRO_5025374873" evidence="2">
    <location>
        <begin position="27"/>
        <end position="257"/>
    </location>
</feature>
<organism evidence="5 6">
    <name type="scientific">Pontiella sulfatireligans</name>
    <dbReference type="NCBI Taxonomy" id="2750658"/>
    <lineage>
        <taxon>Bacteria</taxon>
        <taxon>Pseudomonadati</taxon>
        <taxon>Kiritimatiellota</taxon>
        <taxon>Kiritimatiellia</taxon>
        <taxon>Kiritimatiellales</taxon>
        <taxon>Pontiellaceae</taxon>
        <taxon>Pontiella</taxon>
    </lineage>
</organism>
<dbReference type="RefSeq" id="WP_136064076.1">
    <property type="nucleotide sequence ID" value="NZ_CAAHFH010000002.1"/>
</dbReference>
<proteinExistence type="predicted"/>
<dbReference type="PANTHER" id="PTHR35936">
    <property type="entry name" value="MEMBRANE-BOUND LYTIC MUREIN TRANSGLYCOSYLASE F"/>
    <property type="match status" value="1"/>
</dbReference>
<dbReference type="SMART" id="SM00062">
    <property type="entry name" value="PBPb"/>
    <property type="match status" value="1"/>
</dbReference>
<dbReference type="GO" id="GO:0016020">
    <property type="term" value="C:membrane"/>
    <property type="evidence" value="ECO:0007669"/>
    <property type="project" value="InterPro"/>
</dbReference>